<organism evidence="5 6">
    <name type="scientific">Elysia marginata</name>
    <dbReference type="NCBI Taxonomy" id="1093978"/>
    <lineage>
        <taxon>Eukaryota</taxon>
        <taxon>Metazoa</taxon>
        <taxon>Spiralia</taxon>
        <taxon>Lophotrochozoa</taxon>
        <taxon>Mollusca</taxon>
        <taxon>Gastropoda</taxon>
        <taxon>Heterobranchia</taxon>
        <taxon>Euthyneura</taxon>
        <taxon>Panpulmonata</taxon>
        <taxon>Sacoglossa</taxon>
        <taxon>Placobranchoidea</taxon>
        <taxon>Plakobranchidae</taxon>
        <taxon>Elysia</taxon>
    </lineage>
</organism>
<evidence type="ECO:0000256" key="3">
    <source>
        <dbReference type="ARBA" id="ARBA00022833"/>
    </source>
</evidence>
<dbReference type="Pfam" id="PF04500">
    <property type="entry name" value="FLYWCH"/>
    <property type="match status" value="1"/>
</dbReference>
<dbReference type="InterPro" id="IPR007588">
    <property type="entry name" value="Znf_FLYWCH"/>
</dbReference>
<gene>
    <name evidence="5" type="ORF">ElyMa_002666000</name>
</gene>
<keyword evidence="6" id="KW-1185">Reference proteome</keyword>
<dbReference type="Gene3D" id="2.20.25.240">
    <property type="match status" value="1"/>
</dbReference>
<evidence type="ECO:0000313" key="5">
    <source>
        <dbReference type="EMBL" id="GFR94350.1"/>
    </source>
</evidence>
<dbReference type="EMBL" id="BMAT01005497">
    <property type="protein sequence ID" value="GFR94350.1"/>
    <property type="molecule type" value="Genomic_DNA"/>
</dbReference>
<evidence type="ECO:0000256" key="1">
    <source>
        <dbReference type="ARBA" id="ARBA00022723"/>
    </source>
</evidence>
<keyword evidence="1" id="KW-0479">Metal-binding</keyword>
<comment type="caution">
    <text evidence="5">The sequence shown here is derived from an EMBL/GenBank/DDBJ whole genome shotgun (WGS) entry which is preliminary data.</text>
</comment>
<reference evidence="5 6" key="1">
    <citation type="journal article" date="2021" name="Elife">
        <title>Chloroplast acquisition without the gene transfer in kleptoplastic sea slugs, Plakobranchus ocellatus.</title>
        <authorList>
            <person name="Maeda T."/>
            <person name="Takahashi S."/>
            <person name="Yoshida T."/>
            <person name="Shimamura S."/>
            <person name="Takaki Y."/>
            <person name="Nagai Y."/>
            <person name="Toyoda A."/>
            <person name="Suzuki Y."/>
            <person name="Arimoto A."/>
            <person name="Ishii H."/>
            <person name="Satoh N."/>
            <person name="Nishiyama T."/>
            <person name="Hasebe M."/>
            <person name="Maruyama T."/>
            <person name="Minagawa J."/>
            <person name="Obokata J."/>
            <person name="Shigenobu S."/>
        </authorList>
    </citation>
    <scope>NUCLEOTIDE SEQUENCE [LARGE SCALE GENOMIC DNA]</scope>
</reference>
<feature type="domain" description="FLYWCH-type" evidence="4">
    <location>
        <begin position="4"/>
        <end position="61"/>
    </location>
</feature>
<name>A0AAV4HC28_9GAST</name>
<evidence type="ECO:0000259" key="4">
    <source>
        <dbReference type="Pfam" id="PF04500"/>
    </source>
</evidence>
<protein>
    <recommendedName>
        <fullName evidence="4">FLYWCH-type domain-containing protein</fullName>
    </recommendedName>
</protein>
<dbReference type="Proteomes" id="UP000762676">
    <property type="component" value="Unassembled WGS sequence"/>
</dbReference>
<evidence type="ECO:0000256" key="2">
    <source>
        <dbReference type="ARBA" id="ARBA00022771"/>
    </source>
</evidence>
<proteinExistence type="predicted"/>
<dbReference type="AlphaFoldDB" id="A0AAV4HC28"/>
<accession>A0AAV4HC28</accession>
<keyword evidence="3" id="KW-0862">Zinc</keyword>
<evidence type="ECO:0000313" key="6">
    <source>
        <dbReference type="Proteomes" id="UP000762676"/>
    </source>
</evidence>
<dbReference type="GO" id="GO:0008270">
    <property type="term" value="F:zinc ion binding"/>
    <property type="evidence" value="ECO:0007669"/>
    <property type="project" value="UniProtKB-KW"/>
</dbReference>
<keyword evidence="2" id="KW-0863">Zinc-finger</keyword>
<sequence>MEIIQTNRGTQCLVVDGFRFRIRRRNKNSVSWQCTAETCPSNGTTNLDMNEIIMKPTTHNHMKPGEKALQLQKTRTSVKRKAQEITEESVGKMVCQEALKSSLITHQDVKGLKDTFYREMLKLRPKLPIYKEEVLETLMRMDIRDYNFSICKSNKEYGIALLTTEESLLFLSNSHRMLGDGTFKSWPKFFFLLYTLNAFQNGRYTPCVFCLLPDKKKTTYEKMLEMLLQTTRELQIRLGPEEMCVDLEVSVHAALYQRGLHIR</sequence>